<dbReference type="EMBL" id="JACJVO010000023">
    <property type="protein sequence ID" value="MBB6732966.1"/>
    <property type="molecule type" value="Genomic_DNA"/>
</dbReference>
<accession>A0A7X0VWH5</accession>
<feature type="transmembrane region" description="Helical" evidence="7">
    <location>
        <begin position="158"/>
        <end position="181"/>
    </location>
</feature>
<feature type="transmembrane region" description="Helical" evidence="7">
    <location>
        <begin position="266"/>
        <end position="286"/>
    </location>
</feature>
<keyword evidence="10" id="KW-1185">Reference proteome</keyword>
<feature type="domain" description="ABC transmembrane type-1" evidence="8">
    <location>
        <begin position="71"/>
        <end position="285"/>
    </location>
</feature>
<comment type="caution">
    <text evidence="9">The sequence shown here is derived from an EMBL/GenBank/DDBJ whole genome shotgun (WGS) entry which is preliminary data.</text>
</comment>
<evidence type="ECO:0000259" key="8">
    <source>
        <dbReference type="PROSITE" id="PS50928"/>
    </source>
</evidence>
<evidence type="ECO:0000256" key="1">
    <source>
        <dbReference type="ARBA" id="ARBA00004651"/>
    </source>
</evidence>
<dbReference type="GO" id="GO:0005886">
    <property type="term" value="C:plasma membrane"/>
    <property type="evidence" value="ECO:0007669"/>
    <property type="project" value="UniProtKB-SubCell"/>
</dbReference>
<dbReference type="Gene3D" id="1.10.3720.10">
    <property type="entry name" value="MetI-like"/>
    <property type="match status" value="1"/>
</dbReference>
<keyword evidence="2 7" id="KW-0813">Transport</keyword>
<dbReference type="RefSeq" id="WP_185130628.1">
    <property type="nucleotide sequence ID" value="NZ_JACJVO010000023.1"/>
</dbReference>
<evidence type="ECO:0000256" key="6">
    <source>
        <dbReference type="ARBA" id="ARBA00023136"/>
    </source>
</evidence>
<keyword evidence="6 7" id="KW-0472">Membrane</keyword>
<dbReference type="PROSITE" id="PS50928">
    <property type="entry name" value="ABC_TM1"/>
    <property type="match status" value="1"/>
</dbReference>
<dbReference type="PANTHER" id="PTHR30193">
    <property type="entry name" value="ABC TRANSPORTER PERMEASE PROTEIN"/>
    <property type="match status" value="1"/>
</dbReference>
<keyword evidence="4 7" id="KW-0812">Transmembrane</keyword>
<dbReference type="AlphaFoldDB" id="A0A7X0VWH5"/>
<evidence type="ECO:0000256" key="7">
    <source>
        <dbReference type="RuleBase" id="RU363032"/>
    </source>
</evidence>
<organism evidence="9 10">
    <name type="scientific">Cohnella zeiphila</name>
    <dbReference type="NCBI Taxonomy" id="2761120"/>
    <lineage>
        <taxon>Bacteria</taxon>
        <taxon>Bacillati</taxon>
        <taxon>Bacillota</taxon>
        <taxon>Bacilli</taxon>
        <taxon>Bacillales</taxon>
        <taxon>Paenibacillaceae</taxon>
        <taxon>Cohnella</taxon>
    </lineage>
</organism>
<proteinExistence type="inferred from homology"/>
<evidence type="ECO:0000256" key="2">
    <source>
        <dbReference type="ARBA" id="ARBA00022448"/>
    </source>
</evidence>
<feature type="transmembrane region" description="Helical" evidence="7">
    <location>
        <begin position="75"/>
        <end position="94"/>
    </location>
</feature>
<reference evidence="9 10" key="1">
    <citation type="submission" date="2020-08" db="EMBL/GenBank/DDBJ databases">
        <title>Cohnella phylogeny.</title>
        <authorList>
            <person name="Dunlap C."/>
        </authorList>
    </citation>
    <scope>NUCLEOTIDE SEQUENCE [LARGE SCALE GENOMIC DNA]</scope>
    <source>
        <strain evidence="9 10">CBP 2801</strain>
    </source>
</reference>
<gene>
    <name evidence="9" type="ORF">H7C18_18790</name>
</gene>
<evidence type="ECO:0000313" key="10">
    <source>
        <dbReference type="Proteomes" id="UP000564644"/>
    </source>
</evidence>
<comment type="subcellular location">
    <subcellularLocation>
        <location evidence="1 7">Cell membrane</location>
        <topology evidence="1 7">Multi-pass membrane protein</topology>
    </subcellularLocation>
</comment>
<feature type="transmembrane region" description="Helical" evidence="7">
    <location>
        <begin position="106"/>
        <end position="130"/>
    </location>
</feature>
<dbReference type="CDD" id="cd06261">
    <property type="entry name" value="TM_PBP2"/>
    <property type="match status" value="1"/>
</dbReference>
<dbReference type="PANTHER" id="PTHR30193:SF37">
    <property type="entry name" value="INNER MEMBRANE ABC TRANSPORTER PERMEASE PROTEIN YCJO"/>
    <property type="match status" value="1"/>
</dbReference>
<dbReference type="Proteomes" id="UP000564644">
    <property type="component" value="Unassembled WGS sequence"/>
</dbReference>
<feature type="transmembrane region" description="Helical" evidence="7">
    <location>
        <begin position="212"/>
        <end position="232"/>
    </location>
</feature>
<dbReference type="Pfam" id="PF00528">
    <property type="entry name" value="BPD_transp_1"/>
    <property type="match status" value="1"/>
</dbReference>
<dbReference type="GO" id="GO:0055085">
    <property type="term" value="P:transmembrane transport"/>
    <property type="evidence" value="ECO:0007669"/>
    <property type="project" value="InterPro"/>
</dbReference>
<dbReference type="InterPro" id="IPR051393">
    <property type="entry name" value="ABC_transporter_permease"/>
</dbReference>
<keyword evidence="3" id="KW-1003">Cell membrane</keyword>
<name>A0A7X0VWH5_9BACL</name>
<evidence type="ECO:0000256" key="3">
    <source>
        <dbReference type="ARBA" id="ARBA00022475"/>
    </source>
</evidence>
<keyword evidence="5 7" id="KW-1133">Transmembrane helix</keyword>
<dbReference type="InterPro" id="IPR000515">
    <property type="entry name" value="MetI-like"/>
</dbReference>
<protein>
    <submittedName>
        <fullName evidence="9">Sugar ABC transporter permease</fullName>
    </submittedName>
</protein>
<dbReference type="SUPFAM" id="SSF161098">
    <property type="entry name" value="MetI-like"/>
    <property type="match status" value="1"/>
</dbReference>
<evidence type="ECO:0000256" key="4">
    <source>
        <dbReference type="ARBA" id="ARBA00022692"/>
    </source>
</evidence>
<sequence length="298" mass="34059">MMKMSRTMKDGFAGYLFLLPALILFLLFIAEPLIVSVFLSFTEYNVITPYRWIGLDNVRQFFHDARLGLMYGNTFKYVLILVPLHMVLGLLLALGVTRKISKRWKYFYRTAFYFPVLVTSAAVAVAWSFLFDSDFGVLNYLLGQLGFDRVPWLQSPRWVYAAVALYSFWKFVGNAFLYYVIGLQNIPETLYEAAEIDGAGPLQSFFRLTLPLLSPTIFFVLVTTLIGATQIFDEPYLITGGGPGDASRSVNMYIYEVAFQSHEMGYASLVSLSLFLIILLVTVLQFRLSRTWVSYHQE</sequence>
<dbReference type="InterPro" id="IPR035906">
    <property type="entry name" value="MetI-like_sf"/>
</dbReference>
<comment type="similarity">
    <text evidence="7">Belongs to the binding-protein-dependent transport system permease family.</text>
</comment>
<evidence type="ECO:0000313" key="9">
    <source>
        <dbReference type="EMBL" id="MBB6732966.1"/>
    </source>
</evidence>
<evidence type="ECO:0000256" key="5">
    <source>
        <dbReference type="ARBA" id="ARBA00022989"/>
    </source>
</evidence>